<evidence type="ECO:0000256" key="4">
    <source>
        <dbReference type="SAM" id="SignalP"/>
    </source>
</evidence>
<sequence length="492" mass="53443">MKLWKTILTAAGLILAAGTSAFAARTDLVIGIPLEPPHLDPTAGAAAAIDEVLYANVFEGLTRIGPNGEVLPDLADSWTISDDGKAYTFKLHTGVKFHDGTDFNADDVKFSLDRARADNSVNAQKGLFAAIDTVEVVDPTTVKIALKNPQSSFLYNMGWGDAVIVAPETADTNKEKPVGTGPFKFQSWAKGSSITLIKSDTYWGAPVALDKAEFRIVTDAAAAVPALLSGDVQAFPFFDPDSVAQIQGDPRFKVVIGATEGETILSMNNKKSPFDKLQVRQAISFALDRKAIIDGASAGLGVPIGSHMSPATKAYVDLTGLYPHNVDKARELLKEAGLESGFKATLKLPPPSYARLGGEIIASQLRDIGIDLEIVPVEWAQWLDQVFTKKDYDLTIVSHTEPNDIDIYSRKDYYFNYDNPTFDKIIADLNLTSDEAKRMTLLGEAQKILADDAVVGFLYELPKAGVWDAKLEGFWENAPIQANDLTKVKWTE</sequence>
<comment type="subcellular location">
    <subcellularLocation>
        <location evidence="1">Periplasm</location>
    </subcellularLocation>
</comment>
<dbReference type="PANTHER" id="PTHR30290:SF38">
    <property type="entry name" value="D,D-DIPEPTIDE-BINDING PERIPLASMIC PROTEIN DDPA-RELATED"/>
    <property type="match status" value="1"/>
</dbReference>
<organism evidence="6 7">
    <name type="scientific">Mesorhizobium mediterraneum</name>
    <dbReference type="NCBI Taxonomy" id="43617"/>
    <lineage>
        <taxon>Bacteria</taxon>
        <taxon>Pseudomonadati</taxon>
        <taxon>Pseudomonadota</taxon>
        <taxon>Alphaproteobacteria</taxon>
        <taxon>Hyphomicrobiales</taxon>
        <taxon>Phyllobacteriaceae</taxon>
        <taxon>Mesorhizobium</taxon>
    </lineage>
</organism>
<protein>
    <submittedName>
        <fullName evidence="6">ABC transporter substrate-binding protein</fullName>
    </submittedName>
</protein>
<comment type="similarity">
    <text evidence="2">Belongs to the bacterial solute-binding protein 5 family.</text>
</comment>
<dbReference type="GO" id="GO:0030288">
    <property type="term" value="C:outer membrane-bounded periplasmic space"/>
    <property type="evidence" value="ECO:0007669"/>
    <property type="project" value="UniProtKB-ARBA"/>
</dbReference>
<dbReference type="GO" id="GO:0043190">
    <property type="term" value="C:ATP-binding cassette (ABC) transporter complex"/>
    <property type="evidence" value="ECO:0007669"/>
    <property type="project" value="InterPro"/>
</dbReference>
<dbReference type="RefSeq" id="WP_095486669.1">
    <property type="nucleotide sequence ID" value="NZ_CP088151.1"/>
</dbReference>
<keyword evidence="7" id="KW-1185">Reference proteome</keyword>
<dbReference type="Gene3D" id="3.10.105.10">
    <property type="entry name" value="Dipeptide-binding Protein, Domain 3"/>
    <property type="match status" value="1"/>
</dbReference>
<dbReference type="InterPro" id="IPR039424">
    <property type="entry name" value="SBP_5"/>
</dbReference>
<dbReference type="GO" id="GO:1904680">
    <property type="term" value="F:peptide transmembrane transporter activity"/>
    <property type="evidence" value="ECO:0007669"/>
    <property type="project" value="TreeGrafter"/>
</dbReference>
<dbReference type="SUPFAM" id="SSF53850">
    <property type="entry name" value="Periplasmic binding protein-like II"/>
    <property type="match status" value="1"/>
</dbReference>
<dbReference type="PANTHER" id="PTHR30290">
    <property type="entry name" value="PERIPLASMIC BINDING COMPONENT OF ABC TRANSPORTER"/>
    <property type="match status" value="1"/>
</dbReference>
<evidence type="ECO:0000259" key="5">
    <source>
        <dbReference type="Pfam" id="PF00496"/>
    </source>
</evidence>
<proteinExistence type="inferred from homology"/>
<dbReference type="Pfam" id="PF00496">
    <property type="entry name" value="SBP_bac_5"/>
    <property type="match status" value="1"/>
</dbReference>
<comment type="caution">
    <text evidence="6">The sequence shown here is derived from an EMBL/GenBank/DDBJ whole genome shotgun (WGS) entry which is preliminary data.</text>
</comment>
<dbReference type="GO" id="GO:0015833">
    <property type="term" value="P:peptide transport"/>
    <property type="evidence" value="ECO:0007669"/>
    <property type="project" value="TreeGrafter"/>
</dbReference>
<dbReference type="EMBL" id="NPKI01000027">
    <property type="protein sequence ID" value="PAQ00003.1"/>
    <property type="molecule type" value="Genomic_DNA"/>
</dbReference>
<evidence type="ECO:0000313" key="6">
    <source>
        <dbReference type="EMBL" id="PAQ00003.1"/>
    </source>
</evidence>
<dbReference type="InterPro" id="IPR000914">
    <property type="entry name" value="SBP_5_dom"/>
</dbReference>
<feature type="domain" description="Solute-binding protein family 5" evidence="5">
    <location>
        <begin position="69"/>
        <end position="398"/>
    </location>
</feature>
<evidence type="ECO:0000313" key="7">
    <source>
        <dbReference type="Proteomes" id="UP000216215"/>
    </source>
</evidence>
<dbReference type="InterPro" id="IPR030678">
    <property type="entry name" value="Peptide/Ni-bd"/>
</dbReference>
<dbReference type="Proteomes" id="UP000216215">
    <property type="component" value="Unassembled WGS sequence"/>
</dbReference>
<evidence type="ECO:0000256" key="1">
    <source>
        <dbReference type="ARBA" id="ARBA00004418"/>
    </source>
</evidence>
<keyword evidence="3 4" id="KW-0732">Signal</keyword>
<evidence type="ECO:0000256" key="2">
    <source>
        <dbReference type="ARBA" id="ARBA00005695"/>
    </source>
</evidence>
<evidence type="ECO:0000256" key="3">
    <source>
        <dbReference type="ARBA" id="ARBA00022729"/>
    </source>
</evidence>
<dbReference type="AlphaFoldDB" id="A0AB36R6C8"/>
<dbReference type="CDD" id="cd08494">
    <property type="entry name" value="PBP2_NikA_DppA_OppA_like_6"/>
    <property type="match status" value="1"/>
</dbReference>
<reference evidence="7" key="1">
    <citation type="submission" date="2017-08" db="EMBL/GenBank/DDBJ databases">
        <title>Mesorhizobium wenxinae sp. nov., a novel rhizobial species isolated from root nodules of chickpea (Cicer arietinum L.).</title>
        <authorList>
            <person name="Zhang J."/>
        </authorList>
    </citation>
    <scope>NUCLEOTIDE SEQUENCE [LARGE SCALE GENOMIC DNA]</scope>
    <source>
        <strain evidence="7">USDA 3392</strain>
    </source>
</reference>
<dbReference type="Gene3D" id="3.90.76.10">
    <property type="entry name" value="Dipeptide-binding Protein, Domain 1"/>
    <property type="match status" value="1"/>
</dbReference>
<dbReference type="Gene3D" id="3.40.190.10">
    <property type="entry name" value="Periplasmic binding protein-like II"/>
    <property type="match status" value="1"/>
</dbReference>
<feature type="signal peptide" evidence="4">
    <location>
        <begin position="1"/>
        <end position="23"/>
    </location>
</feature>
<feature type="chain" id="PRO_5044233356" evidence="4">
    <location>
        <begin position="24"/>
        <end position="492"/>
    </location>
</feature>
<dbReference type="PIRSF" id="PIRSF002741">
    <property type="entry name" value="MppA"/>
    <property type="match status" value="1"/>
</dbReference>
<name>A0AB36R6C8_9HYPH</name>
<gene>
    <name evidence="6" type="ORF">CIT25_22140</name>
</gene>
<accession>A0AB36R6C8</accession>